<dbReference type="GeneID" id="27349768"/>
<dbReference type="EMBL" id="KN847045">
    <property type="protein sequence ID" value="KIW24890.1"/>
    <property type="molecule type" value="Genomic_DNA"/>
</dbReference>
<keyword evidence="2" id="KW-1185">Reference proteome</keyword>
<sequence>MEPGEVLDHGTEQAFFDPTGDWEAFVDFCTPEHAVRTQFAILIGCLSAHRDRLAECRNPPSESHLVCWALDRMGSPMSDFLRWSLTREEGPQELWTIDILEEHLVLWSNVFESGPAKHYEEHVIRLKSSLHPNQNATNGPSIAHAFSSDSKHRRWAYQLWKVFWYKHFEYVAKSHQPDDAEMTDAP</sequence>
<dbReference type="AlphaFoldDB" id="A0A0D2C340"/>
<accession>A0A0D2C340</accession>
<dbReference type="OrthoDB" id="4126368at2759"/>
<dbReference type="RefSeq" id="XP_016245106.1">
    <property type="nucleotide sequence ID" value="XM_016397915.1"/>
</dbReference>
<dbReference type="VEuPathDB" id="FungiDB:PV07_10574"/>
<evidence type="ECO:0000313" key="2">
    <source>
        <dbReference type="Proteomes" id="UP000054466"/>
    </source>
</evidence>
<proteinExistence type="predicted"/>
<dbReference type="Proteomes" id="UP000054466">
    <property type="component" value="Unassembled WGS sequence"/>
</dbReference>
<organism evidence="1 2">
    <name type="scientific">Cladophialophora immunda</name>
    <dbReference type="NCBI Taxonomy" id="569365"/>
    <lineage>
        <taxon>Eukaryota</taxon>
        <taxon>Fungi</taxon>
        <taxon>Dikarya</taxon>
        <taxon>Ascomycota</taxon>
        <taxon>Pezizomycotina</taxon>
        <taxon>Eurotiomycetes</taxon>
        <taxon>Chaetothyriomycetidae</taxon>
        <taxon>Chaetothyriales</taxon>
        <taxon>Herpotrichiellaceae</taxon>
        <taxon>Cladophialophora</taxon>
    </lineage>
</organism>
<protein>
    <submittedName>
        <fullName evidence="1">Uncharacterized protein</fullName>
    </submittedName>
</protein>
<gene>
    <name evidence="1" type="ORF">PV07_10574</name>
</gene>
<evidence type="ECO:0000313" key="1">
    <source>
        <dbReference type="EMBL" id="KIW24890.1"/>
    </source>
</evidence>
<name>A0A0D2C340_9EURO</name>
<dbReference type="HOGENOM" id="CLU_100641_0_0_1"/>
<reference evidence="1 2" key="1">
    <citation type="submission" date="2015-01" db="EMBL/GenBank/DDBJ databases">
        <title>The Genome Sequence of Cladophialophora immunda CBS83496.</title>
        <authorList>
            <consortium name="The Broad Institute Genomics Platform"/>
            <person name="Cuomo C."/>
            <person name="de Hoog S."/>
            <person name="Gorbushina A."/>
            <person name="Stielow B."/>
            <person name="Teixiera M."/>
            <person name="Abouelleil A."/>
            <person name="Chapman S.B."/>
            <person name="Priest M."/>
            <person name="Young S.K."/>
            <person name="Wortman J."/>
            <person name="Nusbaum C."/>
            <person name="Birren B."/>
        </authorList>
    </citation>
    <scope>NUCLEOTIDE SEQUENCE [LARGE SCALE GENOMIC DNA]</scope>
    <source>
        <strain evidence="1 2">CBS 83496</strain>
    </source>
</reference>